<evidence type="ECO:0000256" key="8">
    <source>
        <dbReference type="ARBA" id="ARBA00023163"/>
    </source>
</evidence>
<keyword evidence="3" id="KW-0677">Repeat</keyword>
<keyword evidence="5" id="KW-0862">Zinc</keyword>
<evidence type="ECO:0000313" key="13">
    <source>
        <dbReference type="Proteomes" id="UP000324748"/>
    </source>
</evidence>
<dbReference type="AlphaFoldDB" id="A0A5B0R8Y3"/>
<dbReference type="GO" id="GO:0008270">
    <property type="term" value="F:zinc ion binding"/>
    <property type="evidence" value="ECO:0007669"/>
    <property type="project" value="UniProtKB-KW"/>
</dbReference>
<evidence type="ECO:0000256" key="5">
    <source>
        <dbReference type="ARBA" id="ARBA00022833"/>
    </source>
</evidence>
<keyword evidence="8" id="KW-0804">Transcription</keyword>
<evidence type="ECO:0000256" key="9">
    <source>
        <dbReference type="ARBA" id="ARBA00023242"/>
    </source>
</evidence>
<feature type="compositionally biased region" description="Low complexity" evidence="10">
    <location>
        <begin position="21"/>
        <end position="31"/>
    </location>
</feature>
<dbReference type="Proteomes" id="UP000325313">
    <property type="component" value="Unassembled WGS sequence"/>
</dbReference>
<dbReference type="GO" id="GO:0003677">
    <property type="term" value="F:DNA binding"/>
    <property type="evidence" value="ECO:0007669"/>
    <property type="project" value="UniProtKB-KW"/>
</dbReference>
<sequence length="114" mass="12963">MGPKAITESFRQYAIINHNQSTQTLTQQSSSTHEHLENPVSTPNGFQENCNYHHHQPDDISSNNFDQQQLASPDDESRSTFYNHSHSYSSHLKAFYNGGLDDGGFDNDDGFTYY</sequence>
<protein>
    <submittedName>
        <fullName evidence="12">Uncharacterized protein</fullName>
    </submittedName>
</protein>
<evidence type="ECO:0000313" key="11">
    <source>
        <dbReference type="EMBL" id="KAA1073587.1"/>
    </source>
</evidence>
<name>A0A5B0R8Y3_PUCGR</name>
<comment type="caution">
    <text evidence="12">The sequence shown here is derived from an EMBL/GenBank/DDBJ whole genome shotgun (WGS) entry which is preliminary data.</text>
</comment>
<gene>
    <name evidence="11" type="ORF">PGT21_016709</name>
    <name evidence="12" type="ORF">PGTUg99_031923</name>
</gene>
<evidence type="ECO:0000256" key="4">
    <source>
        <dbReference type="ARBA" id="ARBA00022771"/>
    </source>
</evidence>
<organism evidence="12 14">
    <name type="scientific">Puccinia graminis f. sp. tritici</name>
    <dbReference type="NCBI Taxonomy" id="56615"/>
    <lineage>
        <taxon>Eukaryota</taxon>
        <taxon>Fungi</taxon>
        <taxon>Dikarya</taxon>
        <taxon>Basidiomycota</taxon>
        <taxon>Pucciniomycotina</taxon>
        <taxon>Pucciniomycetes</taxon>
        <taxon>Pucciniales</taxon>
        <taxon>Pucciniaceae</taxon>
        <taxon>Puccinia</taxon>
    </lineage>
</organism>
<proteinExistence type="predicted"/>
<accession>A0A5B0R8Y3</accession>
<comment type="subcellular location">
    <subcellularLocation>
        <location evidence="1">Nucleus</location>
    </subcellularLocation>
</comment>
<keyword evidence="2" id="KW-0479">Metal-binding</keyword>
<evidence type="ECO:0000256" key="10">
    <source>
        <dbReference type="SAM" id="MobiDB-lite"/>
    </source>
</evidence>
<evidence type="ECO:0000256" key="1">
    <source>
        <dbReference type="ARBA" id="ARBA00004123"/>
    </source>
</evidence>
<keyword evidence="9" id="KW-0539">Nucleus</keyword>
<feature type="region of interest" description="Disordered" evidence="10">
    <location>
        <begin position="21"/>
        <end position="83"/>
    </location>
</feature>
<evidence type="ECO:0000313" key="12">
    <source>
        <dbReference type="EMBL" id="KAA1122176.1"/>
    </source>
</evidence>
<dbReference type="EMBL" id="VDEP01000236">
    <property type="protein sequence ID" value="KAA1122176.1"/>
    <property type="molecule type" value="Genomic_DNA"/>
</dbReference>
<evidence type="ECO:0000256" key="2">
    <source>
        <dbReference type="ARBA" id="ARBA00022723"/>
    </source>
</evidence>
<keyword evidence="4" id="KW-0863">Zinc-finger</keyword>
<evidence type="ECO:0000256" key="7">
    <source>
        <dbReference type="ARBA" id="ARBA00023125"/>
    </source>
</evidence>
<dbReference type="PANTHER" id="PTHR24383">
    <property type="entry name" value="ZINC FINGER PROTEIN"/>
    <property type="match status" value="1"/>
</dbReference>
<keyword evidence="13" id="KW-1185">Reference proteome</keyword>
<reference evidence="13 14" key="1">
    <citation type="submission" date="2019-05" db="EMBL/GenBank/DDBJ databases">
        <title>Emergence of the Ug99 lineage of the wheat stem rust pathogen through somatic hybridization.</title>
        <authorList>
            <person name="Li F."/>
            <person name="Upadhyaya N.M."/>
            <person name="Sperschneider J."/>
            <person name="Matny O."/>
            <person name="Nguyen-Phuc H."/>
            <person name="Mago R."/>
            <person name="Raley C."/>
            <person name="Miller M.E."/>
            <person name="Silverstein K.A.T."/>
            <person name="Henningsen E."/>
            <person name="Hirsch C.D."/>
            <person name="Visser B."/>
            <person name="Pretorius Z.A."/>
            <person name="Steffenson B.J."/>
            <person name="Schwessinger B."/>
            <person name="Dodds P.N."/>
            <person name="Figueroa M."/>
        </authorList>
    </citation>
    <scope>NUCLEOTIDE SEQUENCE [LARGE SCALE GENOMIC DNA]</scope>
    <source>
        <strain evidence="11">21-0</strain>
        <strain evidence="12 14">Ug99</strain>
    </source>
</reference>
<keyword evidence="6" id="KW-0805">Transcription regulation</keyword>
<keyword evidence="7" id="KW-0238">DNA-binding</keyword>
<dbReference type="Proteomes" id="UP000324748">
    <property type="component" value="Unassembled WGS sequence"/>
</dbReference>
<dbReference type="EMBL" id="VSWC01000158">
    <property type="protein sequence ID" value="KAA1073587.1"/>
    <property type="molecule type" value="Genomic_DNA"/>
</dbReference>
<evidence type="ECO:0000313" key="14">
    <source>
        <dbReference type="Proteomes" id="UP000325313"/>
    </source>
</evidence>
<evidence type="ECO:0000256" key="6">
    <source>
        <dbReference type="ARBA" id="ARBA00023015"/>
    </source>
</evidence>
<dbReference type="PANTHER" id="PTHR24383:SF20">
    <property type="entry name" value="C2H2-TYPE DOMAIN-CONTAINING PROTEIN"/>
    <property type="match status" value="1"/>
</dbReference>
<feature type="compositionally biased region" description="Polar residues" evidence="10">
    <location>
        <begin position="59"/>
        <end position="71"/>
    </location>
</feature>
<dbReference type="GO" id="GO:0005634">
    <property type="term" value="C:nucleus"/>
    <property type="evidence" value="ECO:0007669"/>
    <property type="project" value="UniProtKB-SubCell"/>
</dbReference>
<evidence type="ECO:0000256" key="3">
    <source>
        <dbReference type="ARBA" id="ARBA00022737"/>
    </source>
</evidence>
<feature type="compositionally biased region" description="Polar residues" evidence="10">
    <location>
        <begin position="39"/>
        <end position="50"/>
    </location>
</feature>